<keyword evidence="5" id="KW-1185">Reference proteome</keyword>
<feature type="transmembrane region" description="Helical" evidence="1">
    <location>
        <begin position="94"/>
        <end position="117"/>
    </location>
</feature>
<dbReference type="KEGG" id="coy:HF329_15590"/>
<gene>
    <name evidence="3" type="ORF">HF324_15120</name>
    <name evidence="2" type="ORF">HF329_15590</name>
</gene>
<reference evidence="2 5" key="2">
    <citation type="submission" date="2020-09" db="EMBL/GenBank/DDBJ databases">
        <authorList>
            <person name="Kittiwongwattana C."/>
        </authorList>
    </citation>
    <scope>NUCLEOTIDE SEQUENCE</scope>
    <source>
        <strain evidence="3 5">1303</strain>
        <strain evidence="2">1310</strain>
    </source>
</reference>
<dbReference type="AlphaFoldDB" id="A0AAE6ZGQ4"/>
<evidence type="ECO:0000313" key="2">
    <source>
        <dbReference type="EMBL" id="QJB32665.1"/>
    </source>
</evidence>
<feature type="transmembrane region" description="Helical" evidence="1">
    <location>
        <begin position="38"/>
        <end position="59"/>
    </location>
</feature>
<keyword evidence="1" id="KW-0812">Transmembrane</keyword>
<dbReference type="RefSeq" id="WP_168805066.1">
    <property type="nucleotide sequence ID" value="NZ_CP051204.2"/>
</dbReference>
<evidence type="ECO:0000313" key="5">
    <source>
        <dbReference type="Proteomes" id="UP000503144"/>
    </source>
</evidence>
<keyword evidence="1" id="KW-0472">Membrane</keyword>
<feature type="transmembrane region" description="Helical" evidence="1">
    <location>
        <begin position="65"/>
        <end position="87"/>
    </location>
</feature>
<organism evidence="2 4">
    <name type="scientific">Chitinophaga oryzae</name>
    <dbReference type="NCBI Taxonomy" id="2725414"/>
    <lineage>
        <taxon>Bacteria</taxon>
        <taxon>Pseudomonadati</taxon>
        <taxon>Bacteroidota</taxon>
        <taxon>Chitinophagia</taxon>
        <taxon>Chitinophagales</taxon>
        <taxon>Chitinophagaceae</taxon>
        <taxon>Chitinophaga</taxon>
    </lineage>
</organism>
<keyword evidence="1" id="KW-1133">Transmembrane helix</keyword>
<name>A0AAE6ZGQ4_9BACT</name>
<evidence type="ECO:0000313" key="3">
    <source>
        <dbReference type="EMBL" id="QJB39120.1"/>
    </source>
</evidence>
<dbReference type="Proteomes" id="UP000503144">
    <property type="component" value="Chromosome"/>
</dbReference>
<reference evidence="4" key="1">
    <citation type="submission" date="2020-04" db="EMBL/GenBank/DDBJ databases">
        <authorList>
            <person name="Kittiwongwattana C."/>
        </authorList>
    </citation>
    <scope>NUCLEOTIDE SEQUENCE [LARGE SCALE GENOMIC DNA]</scope>
    <source>
        <strain evidence="4">1310</strain>
    </source>
</reference>
<accession>A0AAE6ZGQ4</accession>
<evidence type="ECO:0000313" key="4">
    <source>
        <dbReference type="Proteomes" id="UP000502421"/>
    </source>
</evidence>
<proteinExistence type="predicted"/>
<dbReference type="EMBL" id="CP051204">
    <property type="protein sequence ID" value="QJB39120.1"/>
    <property type="molecule type" value="Genomic_DNA"/>
</dbReference>
<sequence length="118" mass="12817">MMSGTVLWLQGIYLVLTGLWPIIHYASFEKVTGGKTDVWLVKTTGGVLTVTGCALLAAANSSYQAELPVVVIGMGNALALLIADAWYTARRVILPVYLADAAMQFAWLLMWYIGFFVG</sequence>
<protein>
    <submittedName>
        <fullName evidence="2">Uncharacterized protein</fullName>
    </submittedName>
</protein>
<dbReference type="EMBL" id="CP051205">
    <property type="protein sequence ID" value="QJB32665.1"/>
    <property type="molecule type" value="Genomic_DNA"/>
</dbReference>
<evidence type="ECO:0000256" key="1">
    <source>
        <dbReference type="SAM" id="Phobius"/>
    </source>
</evidence>
<dbReference type="Proteomes" id="UP000502421">
    <property type="component" value="Chromosome"/>
</dbReference>
<feature type="transmembrane region" description="Helical" evidence="1">
    <location>
        <begin position="6"/>
        <end position="26"/>
    </location>
</feature>